<evidence type="ECO:0000256" key="2">
    <source>
        <dbReference type="SAM" id="MobiDB-lite"/>
    </source>
</evidence>
<name>A0A392RHG8_9FABA</name>
<dbReference type="SMART" id="SM00343">
    <property type="entry name" value="ZnF_C2HC"/>
    <property type="match status" value="3"/>
</dbReference>
<evidence type="ECO:0000313" key="5">
    <source>
        <dbReference type="Proteomes" id="UP000265520"/>
    </source>
</evidence>
<dbReference type="InterPro" id="IPR036875">
    <property type="entry name" value="Znf_CCHC_sf"/>
</dbReference>
<keyword evidence="1" id="KW-0479">Metal-binding</keyword>
<dbReference type="EMBL" id="LXQA010219604">
    <property type="protein sequence ID" value="MCI35035.1"/>
    <property type="molecule type" value="Genomic_DNA"/>
</dbReference>
<sequence>MLVNKSRICDRDSKAKANYYKAANEKRERDFGRGKPYGRGGKKPYEGGTSGGMVGGVDRNCFKCGLSGHRFFECPKKDLRCFKCGDLNHKTDQCPKGVVCFNCKEASHKSNVCKKPRAAGGKVFALD</sequence>
<feature type="domain" description="CCHC-type" evidence="3">
    <location>
        <begin position="80"/>
        <end position="96"/>
    </location>
</feature>
<evidence type="ECO:0000313" key="4">
    <source>
        <dbReference type="EMBL" id="MCI35035.1"/>
    </source>
</evidence>
<keyword evidence="1" id="KW-0863">Zinc-finger</keyword>
<dbReference type="PROSITE" id="PS50158">
    <property type="entry name" value="ZF_CCHC"/>
    <property type="match status" value="2"/>
</dbReference>
<dbReference type="AlphaFoldDB" id="A0A392RHG8"/>
<proteinExistence type="predicted"/>
<feature type="non-terminal residue" evidence="4">
    <location>
        <position position="127"/>
    </location>
</feature>
<protein>
    <submittedName>
        <fullName evidence="4">Cellular nucleic acid-binding protein</fullName>
    </submittedName>
</protein>
<dbReference type="SUPFAM" id="SSF57756">
    <property type="entry name" value="Retrovirus zinc finger-like domains"/>
    <property type="match status" value="1"/>
</dbReference>
<dbReference type="GO" id="GO:0008270">
    <property type="term" value="F:zinc ion binding"/>
    <property type="evidence" value="ECO:0007669"/>
    <property type="project" value="UniProtKB-KW"/>
</dbReference>
<comment type="caution">
    <text evidence="4">The sequence shown here is derived from an EMBL/GenBank/DDBJ whole genome shotgun (WGS) entry which is preliminary data.</text>
</comment>
<accession>A0A392RHG8</accession>
<dbReference type="Gene3D" id="4.10.60.10">
    <property type="entry name" value="Zinc finger, CCHC-type"/>
    <property type="match status" value="1"/>
</dbReference>
<organism evidence="4 5">
    <name type="scientific">Trifolium medium</name>
    <dbReference type="NCBI Taxonomy" id="97028"/>
    <lineage>
        <taxon>Eukaryota</taxon>
        <taxon>Viridiplantae</taxon>
        <taxon>Streptophyta</taxon>
        <taxon>Embryophyta</taxon>
        <taxon>Tracheophyta</taxon>
        <taxon>Spermatophyta</taxon>
        <taxon>Magnoliopsida</taxon>
        <taxon>eudicotyledons</taxon>
        <taxon>Gunneridae</taxon>
        <taxon>Pentapetalae</taxon>
        <taxon>rosids</taxon>
        <taxon>fabids</taxon>
        <taxon>Fabales</taxon>
        <taxon>Fabaceae</taxon>
        <taxon>Papilionoideae</taxon>
        <taxon>50 kb inversion clade</taxon>
        <taxon>NPAAA clade</taxon>
        <taxon>Hologalegina</taxon>
        <taxon>IRL clade</taxon>
        <taxon>Trifolieae</taxon>
        <taxon>Trifolium</taxon>
    </lineage>
</organism>
<dbReference type="InterPro" id="IPR001878">
    <property type="entry name" value="Znf_CCHC"/>
</dbReference>
<reference evidence="4 5" key="1">
    <citation type="journal article" date="2018" name="Front. Plant Sci.">
        <title>Red Clover (Trifolium pratense) and Zigzag Clover (T. medium) - A Picture of Genomic Similarities and Differences.</title>
        <authorList>
            <person name="Dluhosova J."/>
            <person name="Istvanek J."/>
            <person name="Nedelnik J."/>
            <person name="Repkova J."/>
        </authorList>
    </citation>
    <scope>NUCLEOTIDE SEQUENCE [LARGE SCALE GENOMIC DNA]</scope>
    <source>
        <strain evidence="5">cv. 10/8</strain>
        <tissue evidence="4">Leaf</tissue>
    </source>
</reference>
<dbReference type="GO" id="GO:0003676">
    <property type="term" value="F:nucleic acid binding"/>
    <property type="evidence" value="ECO:0007669"/>
    <property type="project" value="InterPro"/>
</dbReference>
<evidence type="ECO:0000259" key="3">
    <source>
        <dbReference type="PROSITE" id="PS50158"/>
    </source>
</evidence>
<dbReference type="Pfam" id="PF00098">
    <property type="entry name" value="zf-CCHC"/>
    <property type="match status" value="1"/>
</dbReference>
<keyword evidence="5" id="KW-1185">Reference proteome</keyword>
<keyword evidence="1" id="KW-0862">Zinc</keyword>
<dbReference type="Proteomes" id="UP000265520">
    <property type="component" value="Unassembled WGS sequence"/>
</dbReference>
<feature type="domain" description="CCHC-type" evidence="3">
    <location>
        <begin position="61"/>
        <end position="76"/>
    </location>
</feature>
<evidence type="ECO:0000256" key="1">
    <source>
        <dbReference type="PROSITE-ProRule" id="PRU00047"/>
    </source>
</evidence>
<feature type="region of interest" description="Disordered" evidence="2">
    <location>
        <begin position="30"/>
        <end position="49"/>
    </location>
</feature>